<dbReference type="STRING" id="42251.A0A2T6ZUA7"/>
<accession>A0A2T6ZUA7</accession>
<feature type="non-terminal residue" evidence="1">
    <location>
        <position position="1"/>
    </location>
</feature>
<organism evidence="1 2">
    <name type="scientific">Tuber borchii</name>
    <name type="common">White truffle</name>
    <dbReference type="NCBI Taxonomy" id="42251"/>
    <lineage>
        <taxon>Eukaryota</taxon>
        <taxon>Fungi</taxon>
        <taxon>Dikarya</taxon>
        <taxon>Ascomycota</taxon>
        <taxon>Pezizomycotina</taxon>
        <taxon>Pezizomycetes</taxon>
        <taxon>Pezizales</taxon>
        <taxon>Tuberaceae</taxon>
        <taxon>Tuber</taxon>
    </lineage>
</organism>
<protein>
    <submittedName>
        <fullName evidence="1">Uncharacterized protein</fullName>
    </submittedName>
</protein>
<feature type="non-terminal residue" evidence="1">
    <location>
        <position position="114"/>
    </location>
</feature>
<keyword evidence="2" id="KW-1185">Reference proteome</keyword>
<evidence type="ECO:0000313" key="2">
    <source>
        <dbReference type="Proteomes" id="UP000244722"/>
    </source>
</evidence>
<evidence type="ECO:0000313" key="1">
    <source>
        <dbReference type="EMBL" id="PUU79071.1"/>
    </source>
</evidence>
<proteinExistence type="predicted"/>
<dbReference type="OrthoDB" id="428577at2759"/>
<reference evidence="1 2" key="1">
    <citation type="submission" date="2017-04" db="EMBL/GenBank/DDBJ databases">
        <title>Draft genome sequence of Tuber borchii Vittad., a whitish edible truffle.</title>
        <authorList>
            <consortium name="DOE Joint Genome Institute"/>
            <person name="Murat C."/>
            <person name="Kuo A."/>
            <person name="Barry K.W."/>
            <person name="Clum A."/>
            <person name="Dockter R.B."/>
            <person name="Fauchery L."/>
            <person name="Iotti M."/>
            <person name="Kohler A."/>
            <person name="Labutti K."/>
            <person name="Lindquist E.A."/>
            <person name="Lipzen A."/>
            <person name="Ohm R.A."/>
            <person name="Wang M."/>
            <person name="Grigoriev I.V."/>
            <person name="Zambonelli A."/>
            <person name="Martin F.M."/>
        </authorList>
    </citation>
    <scope>NUCLEOTIDE SEQUENCE [LARGE SCALE GENOMIC DNA]</scope>
    <source>
        <strain evidence="1 2">Tbo3840</strain>
    </source>
</reference>
<comment type="caution">
    <text evidence="1">The sequence shown here is derived from an EMBL/GenBank/DDBJ whole genome shotgun (WGS) entry which is preliminary data.</text>
</comment>
<dbReference type="EMBL" id="NESQ01000100">
    <property type="protein sequence ID" value="PUU79071.1"/>
    <property type="molecule type" value="Genomic_DNA"/>
</dbReference>
<sequence length="114" mass="12252">EKMPRSLQAKGGLFFPMYQREALCLSYGSSYDSQFAIKIYAGGINAVSGAVVDGEDGGEDELEQDYIVSPPQRRLGGLITGPEEAKQFVSMPLGSGYTVEQQLTGKENIGGIQL</sequence>
<gene>
    <name evidence="1" type="ORF">B9Z19DRAFT_951745</name>
</gene>
<dbReference type="AlphaFoldDB" id="A0A2T6ZUA7"/>
<name>A0A2T6ZUA7_TUBBO</name>
<dbReference type="Proteomes" id="UP000244722">
    <property type="component" value="Unassembled WGS sequence"/>
</dbReference>